<sequence>MVISKGMGALEIYLDAEEGVAFRTDIDMYWTSWCENYRYVILARDFKDHSSKFKLTRLPSGRILLRDFRDMYLSYALRDGVGRIEPVKVKPDRSCEFEPYFEEDKVALRATNGMFVCRAYRSFHFIEASQSTPEECCRFRLSIGDLLYPCHDILNVTLGKTNHIKCQPSVVKKETFANNTDEPLDYTFNLAWEMRASETTTWPRLWGLESNTSTSITLQGMEATITYNGSYLTTMSTFKNISEKRSSTVSVPPHSKAVAQLVVTKQDQVEVPFVANIKKTKQDGEAVYMEVKGSWKGLVYTDVTLETKEEPETDYQCTVL</sequence>
<proteinExistence type="predicted"/>
<accession>A0A6P7XB56</accession>
<dbReference type="OrthoDB" id="8469505at2759"/>
<evidence type="ECO:0000313" key="2">
    <source>
        <dbReference type="RefSeq" id="XP_030049738.1"/>
    </source>
</evidence>
<reference evidence="2" key="1">
    <citation type="submission" date="2025-08" db="UniProtKB">
        <authorList>
            <consortium name="RefSeq"/>
        </authorList>
    </citation>
    <scope>IDENTIFICATION</scope>
</reference>
<dbReference type="InterPro" id="IPR053237">
    <property type="entry name" value="Natterin_C"/>
</dbReference>
<dbReference type="Gene3D" id="2.80.10.50">
    <property type="match status" value="1"/>
</dbReference>
<organism evidence="1 2">
    <name type="scientific">Microcaecilia unicolor</name>
    <dbReference type="NCBI Taxonomy" id="1415580"/>
    <lineage>
        <taxon>Eukaryota</taxon>
        <taxon>Metazoa</taxon>
        <taxon>Chordata</taxon>
        <taxon>Craniata</taxon>
        <taxon>Vertebrata</taxon>
        <taxon>Euteleostomi</taxon>
        <taxon>Amphibia</taxon>
        <taxon>Gymnophiona</taxon>
        <taxon>Siphonopidae</taxon>
        <taxon>Microcaecilia</taxon>
    </lineage>
</organism>
<dbReference type="Gene3D" id="2.170.15.10">
    <property type="entry name" value="Proaerolysin, chain A, domain 3"/>
    <property type="match status" value="1"/>
</dbReference>
<dbReference type="RefSeq" id="XP_030049738.1">
    <property type="nucleotide sequence ID" value="XM_030193878.1"/>
</dbReference>
<keyword evidence="1" id="KW-1185">Reference proteome</keyword>
<dbReference type="CDD" id="cd00257">
    <property type="entry name" value="beta-trefoil_FSCN-like"/>
    <property type="match status" value="1"/>
</dbReference>
<dbReference type="InterPro" id="IPR004991">
    <property type="entry name" value="Aerolysin-like"/>
</dbReference>
<name>A0A6P7XB56_9AMPH</name>
<gene>
    <name evidence="2" type="primary">LOC115463412</name>
</gene>
<dbReference type="KEGG" id="muo:115463412"/>
<dbReference type="Proteomes" id="UP000515156">
    <property type="component" value="Chromosome 2"/>
</dbReference>
<protein>
    <submittedName>
        <fullName evidence="2">Uncharacterized protein LOC115463412</fullName>
    </submittedName>
</protein>
<dbReference type="PANTHER" id="PTHR39244">
    <property type="entry name" value="NATTERIN-4"/>
    <property type="match status" value="1"/>
</dbReference>
<dbReference type="GeneID" id="115463412"/>
<evidence type="ECO:0000313" key="1">
    <source>
        <dbReference type="Proteomes" id="UP000515156"/>
    </source>
</evidence>
<dbReference type="SUPFAM" id="SSF56973">
    <property type="entry name" value="Aerolisin/ETX pore-forming domain"/>
    <property type="match status" value="1"/>
</dbReference>
<dbReference type="InParanoid" id="A0A6P7XB56"/>
<dbReference type="PANTHER" id="PTHR39244:SF5">
    <property type="entry name" value="NATTERIN-3-LIKE"/>
    <property type="match status" value="1"/>
</dbReference>
<dbReference type="Pfam" id="PF03318">
    <property type="entry name" value="ETX_MTX2"/>
    <property type="match status" value="1"/>
</dbReference>
<dbReference type="AlphaFoldDB" id="A0A6P7XB56"/>